<evidence type="ECO:0000313" key="3">
    <source>
        <dbReference type="Proteomes" id="UP000197468"/>
    </source>
</evidence>
<keyword evidence="3" id="KW-1185">Reference proteome</keyword>
<feature type="compositionally biased region" description="Basic and acidic residues" evidence="1">
    <location>
        <begin position="64"/>
        <end position="89"/>
    </location>
</feature>
<reference evidence="2 3" key="1">
    <citation type="journal article" date="2008" name="Int. J. Syst. Evol. Microbiol.">
        <title>Description of Roseateles aquatilis sp. nov. and Roseateles terrae sp. nov., in the class Betaproteobacteria, and emended description of the genus Roseateles.</title>
        <authorList>
            <person name="Gomila M."/>
            <person name="Bowien B."/>
            <person name="Falsen E."/>
            <person name="Moore E.R."/>
            <person name="Lalucat J."/>
        </authorList>
    </citation>
    <scope>NUCLEOTIDE SEQUENCE [LARGE SCALE GENOMIC DNA]</scope>
    <source>
        <strain evidence="2 3">CCUG 48205</strain>
    </source>
</reference>
<gene>
    <name evidence="2" type="ORF">CDN99_18640</name>
</gene>
<accession>A0A246J4T0</accession>
<feature type="compositionally biased region" description="Low complexity" evidence="1">
    <location>
        <begin position="90"/>
        <end position="102"/>
    </location>
</feature>
<feature type="compositionally biased region" description="Polar residues" evidence="1">
    <location>
        <begin position="141"/>
        <end position="150"/>
    </location>
</feature>
<evidence type="ECO:0000313" key="2">
    <source>
        <dbReference type="EMBL" id="OWQ87607.1"/>
    </source>
</evidence>
<dbReference type="AlphaFoldDB" id="A0A246J4T0"/>
<proteinExistence type="predicted"/>
<organism evidence="2 3">
    <name type="scientific">Roseateles aquatilis</name>
    <dbReference type="NCBI Taxonomy" id="431061"/>
    <lineage>
        <taxon>Bacteria</taxon>
        <taxon>Pseudomonadati</taxon>
        <taxon>Pseudomonadota</taxon>
        <taxon>Betaproteobacteria</taxon>
        <taxon>Burkholderiales</taxon>
        <taxon>Sphaerotilaceae</taxon>
        <taxon>Roseateles</taxon>
    </lineage>
</organism>
<sequence>MAMTVPDPMPASRRRILPIVAVLALHVVLLAVLQHAWRRPDARQAQHSSSVRMITIALPPLPRQDLKPAPRREKAEARPAPRRPDEREAAQAPRAPIAVPTETAPPEPRTTVVLTSPAPPASAASGPSARDLMYGAATQRALRQSTQGQPLLSERADQASQAPERAEASARLGQEIMKGATTDCLKGEYAGAGMGLLSAPFLLLAEARGKCRR</sequence>
<dbReference type="EMBL" id="NIOF01000009">
    <property type="protein sequence ID" value="OWQ87607.1"/>
    <property type="molecule type" value="Genomic_DNA"/>
</dbReference>
<comment type="caution">
    <text evidence="2">The sequence shown here is derived from an EMBL/GenBank/DDBJ whole genome shotgun (WGS) entry which is preliminary data.</text>
</comment>
<feature type="region of interest" description="Disordered" evidence="1">
    <location>
        <begin position="57"/>
        <end position="169"/>
    </location>
</feature>
<protein>
    <submittedName>
        <fullName evidence="2">Uncharacterized protein</fullName>
    </submittedName>
</protein>
<evidence type="ECO:0000256" key="1">
    <source>
        <dbReference type="SAM" id="MobiDB-lite"/>
    </source>
</evidence>
<name>A0A246J4T0_9BURK</name>
<dbReference type="Proteomes" id="UP000197468">
    <property type="component" value="Unassembled WGS sequence"/>
</dbReference>